<evidence type="ECO:0000256" key="7">
    <source>
        <dbReference type="ARBA" id="ARBA00023274"/>
    </source>
</evidence>
<comment type="function">
    <text evidence="8">Component of the mitochondrial ribosome (mitoribosome), a dedicated translation machinery responsible for the synthesis of mitochondrial genome-encoded proteins, including at least some of the essential transmembrane subunits of the mitochondrial respiratory chain. The mitoribosomes are attached to the mitochondrial inner membrane and translation products are cotranslationally integrated into the membrane.</text>
</comment>
<comment type="similarity">
    <text evidence="2">Belongs to the universal ribosomal protein uS4 family.</text>
</comment>
<evidence type="ECO:0000256" key="5">
    <source>
        <dbReference type="ARBA" id="ARBA00022980"/>
    </source>
</evidence>
<evidence type="ECO:0000256" key="10">
    <source>
        <dbReference type="PROSITE-ProRule" id="PRU00182"/>
    </source>
</evidence>
<feature type="domain" description="RNA-binding S4" evidence="11">
    <location>
        <begin position="103"/>
        <end position="159"/>
    </location>
</feature>
<dbReference type="Gene3D" id="3.10.290.10">
    <property type="entry name" value="RNA-binding S4 domain"/>
    <property type="match status" value="1"/>
</dbReference>
<reference evidence="12 13" key="1">
    <citation type="journal article" date="2009" name="Nature">
        <title>Evolution of pathogenicity and sexual reproduction in eight Candida genomes.</title>
        <authorList>
            <person name="Butler G."/>
            <person name="Rasmussen M.D."/>
            <person name="Lin M.F."/>
            <person name="Santos M.A."/>
            <person name="Sakthikumar S."/>
            <person name="Munro C.A."/>
            <person name="Rheinbay E."/>
            <person name="Grabherr M."/>
            <person name="Forche A."/>
            <person name="Reedy J.L."/>
            <person name="Agrafioti I."/>
            <person name="Arnaud M.B."/>
            <person name="Bates S."/>
            <person name="Brown A.J."/>
            <person name="Brunke S."/>
            <person name="Costanzo M.C."/>
            <person name="Fitzpatrick D.A."/>
            <person name="de Groot P.W."/>
            <person name="Harris D."/>
            <person name="Hoyer L.L."/>
            <person name="Hube B."/>
            <person name="Klis F.M."/>
            <person name="Kodira C."/>
            <person name="Lennard N."/>
            <person name="Logue M.E."/>
            <person name="Martin R."/>
            <person name="Neiman A.M."/>
            <person name="Nikolaou E."/>
            <person name="Quail M.A."/>
            <person name="Quinn J."/>
            <person name="Santos M.C."/>
            <person name="Schmitzberger F.F."/>
            <person name="Sherlock G."/>
            <person name="Shah P."/>
            <person name="Silverstein K.A."/>
            <person name="Skrzypek M.S."/>
            <person name="Soll D."/>
            <person name="Staggs R."/>
            <person name="Stansfield I."/>
            <person name="Stumpf M.P."/>
            <person name="Sudbery P.E."/>
            <person name="Srikantha T."/>
            <person name="Zeng Q."/>
            <person name="Berman J."/>
            <person name="Berriman M."/>
            <person name="Heitman J."/>
            <person name="Gow N.A."/>
            <person name="Lorenz M.C."/>
            <person name="Birren B.W."/>
            <person name="Kellis M."/>
            <person name="Cuomo C.A."/>
        </authorList>
    </citation>
    <scope>NUCLEOTIDE SEQUENCE [LARGE SCALE GENOMIC DNA]</scope>
    <source>
        <strain evidence="13">ATCC 6260 / CBS 566 / DSM 6381 / JCM 1539 / NBRC 10279 / NRRL Y-324</strain>
    </source>
</reference>
<evidence type="ECO:0000256" key="1">
    <source>
        <dbReference type="ARBA" id="ARBA00004173"/>
    </source>
</evidence>
<dbReference type="RefSeq" id="XP_001486951.1">
    <property type="nucleotide sequence ID" value="XM_001486901.1"/>
</dbReference>
<dbReference type="GO" id="GO:0019843">
    <property type="term" value="F:rRNA binding"/>
    <property type="evidence" value="ECO:0007669"/>
    <property type="project" value="UniProtKB-KW"/>
</dbReference>
<dbReference type="PANTHER" id="PTHR11831">
    <property type="entry name" value="30S 40S RIBOSOMAL PROTEIN"/>
    <property type="match status" value="1"/>
</dbReference>
<dbReference type="VEuPathDB" id="FungiDB:PGUG_00328"/>
<evidence type="ECO:0000256" key="2">
    <source>
        <dbReference type="ARBA" id="ARBA00007465"/>
    </source>
</evidence>
<keyword evidence="6" id="KW-0496">Mitochondrion</keyword>
<dbReference type="CDD" id="cd00165">
    <property type="entry name" value="S4"/>
    <property type="match status" value="1"/>
</dbReference>
<dbReference type="InterPro" id="IPR022801">
    <property type="entry name" value="Ribosomal_uS4"/>
</dbReference>
<dbReference type="InParanoid" id="A5DAM3"/>
<dbReference type="OrthoDB" id="3356781at2759"/>
<dbReference type="PANTHER" id="PTHR11831:SF4">
    <property type="entry name" value="SMALL RIBOSOMAL SUBUNIT PROTEIN US4M"/>
    <property type="match status" value="1"/>
</dbReference>
<dbReference type="Pfam" id="PF01479">
    <property type="entry name" value="S4"/>
    <property type="match status" value="1"/>
</dbReference>
<dbReference type="STRING" id="294746.A5DAM3"/>
<accession>A5DAM3</accession>
<dbReference type="InterPro" id="IPR036986">
    <property type="entry name" value="S4_RNA-bd_sf"/>
</dbReference>
<keyword evidence="3" id="KW-0699">rRNA-binding</keyword>
<keyword evidence="4 10" id="KW-0694">RNA-binding</keyword>
<keyword evidence="5" id="KW-0689">Ribosomal protein</keyword>
<dbReference type="eggNOG" id="ENOG502QTS9">
    <property type="taxonomic scope" value="Eukaryota"/>
</dbReference>
<name>A5DAM3_PICGU</name>
<dbReference type="PROSITE" id="PS50889">
    <property type="entry name" value="S4"/>
    <property type="match status" value="1"/>
</dbReference>
<dbReference type="FunCoup" id="A5DAM3">
    <property type="interactions" value="140"/>
</dbReference>
<evidence type="ECO:0000256" key="4">
    <source>
        <dbReference type="ARBA" id="ARBA00022884"/>
    </source>
</evidence>
<dbReference type="KEGG" id="pgu:PGUG_00328"/>
<dbReference type="EMBL" id="CH408155">
    <property type="protein sequence ID" value="EDK36230.1"/>
    <property type="molecule type" value="Genomic_DNA"/>
</dbReference>
<evidence type="ECO:0000313" key="12">
    <source>
        <dbReference type="EMBL" id="EDK36230.1"/>
    </source>
</evidence>
<comment type="subcellular location">
    <subcellularLocation>
        <location evidence="1">Mitochondrion</location>
    </subcellularLocation>
</comment>
<evidence type="ECO:0000259" key="11">
    <source>
        <dbReference type="SMART" id="SM00363"/>
    </source>
</evidence>
<dbReference type="OMA" id="GDMFQVE"/>
<dbReference type="GeneID" id="5128995"/>
<keyword evidence="7" id="KW-0687">Ribonucleoprotein</keyword>
<dbReference type="Proteomes" id="UP000001997">
    <property type="component" value="Unassembled WGS sequence"/>
</dbReference>
<organism evidence="12 13">
    <name type="scientific">Meyerozyma guilliermondii (strain ATCC 6260 / CBS 566 / DSM 6381 / JCM 1539 / NBRC 10279 / NRRL Y-324)</name>
    <name type="common">Yeast</name>
    <name type="synonym">Candida guilliermondii</name>
    <dbReference type="NCBI Taxonomy" id="294746"/>
    <lineage>
        <taxon>Eukaryota</taxon>
        <taxon>Fungi</taxon>
        <taxon>Dikarya</taxon>
        <taxon>Ascomycota</taxon>
        <taxon>Saccharomycotina</taxon>
        <taxon>Pichiomycetes</taxon>
        <taxon>Debaryomycetaceae</taxon>
        <taxon>Meyerozyma</taxon>
    </lineage>
</organism>
<protein>
    <recommendedName>
        <fullName evidence="9">Small ribosomal subunit protein uS4m</fullName>
    </recommendedName>
</protein>
<sequence length="465" mass="53081">MPRRTQNLNSMARGRVRASMNKYNLFNLYKKPNVNYQGKTLFQQKWTAKAETRAYHGEHLTEGRWKQLFKPNLESVAQLDASLKGMDVALTPMPLQTYAALEKRLEFAMFRAMFASSVRQARQYILNGYVKVNGVIIKHPSFPLKSGDIFSVIPEKVLTAMGRTKPSVQKAISVDSTQIAAWNKYVKTAKTNPQETWQLKQAKPKSLDPLIEQESLTHKEQVKRYNEQIEKSMLAKQKSTTRDTILSRIITLGNQTEEVSPNTFEEFGKENKEKCYKAYTLLKENDHALLKDSSVESAAAFISKKAPDFGSKEETKLASSIKQVLSEVVKSQHEHIRISSNESKLPEDIKSIPFSPQFAENLRFHPPLEKEAILEDESKASINLPWQRGLFGRQDPAKPYFTPWTPRPFIGCFAVLPSHLEVSFSTCHAVYLRDPVARPGHSEVISPFPDHVHERAYMYYARKGM</sequence>
<evidence type="ECO:0000256" key="9">
    <source>
        <dbReference type="ARBA" id="ARBA00071419"/>
    </source>
</evidence>
<evidence type="ECO:0000256" key="8">
    <source>
        <dbReference type="ARBA" id="ARBA00037226"/>
    </source>
</evidence>
<evidence type="ECO:0000256" key="3">
    <source>
        <dbReference type="ARBA" id="ARBA00022730"/>
    </source>
</evidence>
<dbReference type="InterPro" id="IPR002942">
    <property type="entry name" value="S4_RNA-bd"/>
</dbReference>
<gene>
    <name evidence="12" type="ORF">PGUG_00328</name>
</gene>
<dbReference type="FunFam" id="3.10.290.10:FF:000025">
    <property type="entry name" value="30S ribosomal subunit S4"/>
    <property type="match status" value="1"/>
</dbReference>
<dbReference type="GO" id="GO:0042274">
    <property type="term" value="P:ribosomal small subunit biogenesis"/>
    <property type="evidence" value="ECO:0007669"/>
    <property type="project" value="TreeGrafter"/>
</dbReference>
<evidence type="ECO:0000256" key="6">
    <source>
        <dbReference type="ARBA" id="ARBA00023128"/>
    </source>
</evidence>
<dbReference type="SUPFAM" id="SSF55174">
    <property type="entry name" value="Alpha-L RNA-binding motif"/>
    <property type="match status" value="1"/>
</dbReference>
<dbReference type="HOGENOM" id="CLU_026386_0_0_1"/>
<dbReference type="GO" id="GO:0003735">
    <property type="term" value="F:structural constituent of ribosome"/>
    <property type="evidence" value="ECO:0007669"/>
    <property type="project" value="EnsemblFungi"/>
</dbReference>
<proteinExistence type="inferred from homology"/>
<keyword evidence="13" id="KW-1185">Reference proteome</keyword>
<evidence type="ECO:0000313" key="13">
    <source>
        <dbReference type="Proteomes" id="UP000001997"/>
    </source>
</evidence>
<dbReference type="SMART" id="SM00363">
    <property type="entry name" value="S4"/>
    <property type="match status" value="1"/>
</dbReference>
<dbReference type="AlphaFoldDB" id="A5DAM3"/>
<dbReference type="GO" id="GO:0005763">
    <property type="term" value="C:mitochondrial small ribosomal subunit"/>
    <property type="evidence" value="ECO:0007669"/>
    <property type="project" value="EnsemblFungi"/>
</dbReference>